<dbReference type="Proteomes" id="UP000192042">
    <property type="component" value="Chromosome I"/>
</dbReference>
<dbReference type="SUPFAM" id="SSF53474">
    <property type="entry name" value="alpha/beta-Hydrolases"/>
    <property type="match status" value="1"/>
</dbReference>
<dbReference type="KEGG" id="nja:NSJP_2495"/>
<dbReference type="PRINTS" id="PR00111">
    <property type="entry name" value="ABHYDROLASE"/>
</dbReference>
<feature type="domain" description="AB hydrolase-1" evidence="1">
    <location>
        <begin position="67"/>
        <end position="179"/>
    </location>
</feature>
<gene>
    <name evidence="2" type="ORF">NSJP_2495</name>
</gene>
<reference evidence="2 3" key="1">
    <citation type="submission" date="2017-03" db="EMBL/GenBank/DDBJ databases">
        <authorList>
            <person name="Afonso C.L."/>
            <person name="Miller P.J."/>
            <person name="Scott M.A."/>
            <person name="Spackman E."/>
            <person name="Goraichik I."/>
            <person name="Dimitrov K.M."/>
            <person name="Suarez D.L."/>
            <person name="Swayne D.E."/>
        </authorList>
    </citation>
    <scope>NUCLEOTIDE SEQUENCE [LARGE SCALE GENOMIC DNA]</scope>
    <source>
        <strain evidence="2">Genome sequencing of Nitrospira japonica strain NJ11</strain>
    </source>
</reference>
<dbReference type="AlphaFoldDB" id="A0A1W1I6N0"/>
<dbReference type="Pfam" id="PF00561">
    <property type="entry name" value="Abhydrolase_1"/>
    <property type="match status" value="1"/>
</dbReference>
<organism evidence="2 3">
    <name type="scientific">Nitrospira japonica</name>
    <dbReference type="NCBI Taxonomy" id="1325564"/>
    <lineage>
        <taxon>Bacteria</taxon>
        <taxon>Pseudomonadati</taxon>
        <taxon>Nitrospirota</taxon>
        <taxon>Nitrospiria</taxon>
        <taxon>Nitrospirales</taxon>
        <taxon>Nitrospiraceae</taxon>
        <taxon>Nitrospira</taxon>
    </lineage>
</organism>
<evidence type="ECO:0000259" key="1">
    <source>
        <dbReference type="Pfam" id="PF00561"/>
    </source>
</evidence>
<name>A0A1W1I6N0_9BACT</name>
<proteinExistence type="predicted"/>
<dbReference type="STRING" id="1325564.NSJP_2495"/>
<evidence type="ECO:0000313" key="2">
    <source>
        <dbReference type="EMBL" id="SLM48667.1"/>
    </source>
</evidence>
<dbReference type="OrthoDB" id="9780765at2"/>
<dbReference type="InterPro" id="IPR050228">
    <property type="entry name" value="Carboxylesterase_BioH"/>
</dbReference>
<keyword evidence="2" id="KW-0378">Hydrolase</keyword>
<dbReference type="GO" id="GO:0016787">
    <property type="term" value="F:hydrolase activity"/>
    <property type="evidence" value="ECO:0007669"/>
    <property type="project" value="UniProtKB-KW"/>
</dbReference>
<accession>A0A1W1I6N0</accession>
<keyword evidence="3" id="KW-1185">Reference proteome</keyword>
<dbReference type="PRINTS" id="PR00412">
    <property type="entry name" value="EPOXHYDRLASE"/>
</dbReference>
<sequence>MTQRPLLLLALPLFLIGCQSTGQSDRGSAKLAVASDHTAAKTAGEVRRRPVPAGGVTLSILEGGTGKPVIFVHGVVTTSNIFPTYLQAYSPAYRGIAVDLRGYGDSEKPSTGFTIKQFSEDLIALANKLSIEKPVWVGVSMGGMILQQLALDHPERVGALVLVSTTDGAMVLDKDLPTIGRQRDYRDVSHNIIVESFPPGTPPALYQPLLDRIPTWNGTVLREALTSMAQANVHGRLHAISAPTLIVVGEKDDVATPAIARGIQSQIAGSKLVEFQTGHFMMAEDPERFRTVLGDFLRSLK</sequence>
<dbReference type="PROSITE" id="PS51257">
    <property type="entry name" value="PROKAR_LIPOPROTEIN"/>
    <property type="match status" value="1"/>
</dbReference>
<dbReference type="PANTHER" id="PTHR43194:SF2">
    <property type="entry name" value="PEROXISOMAL MEMBRANE PROTEIN LPX1"/>
    <property type="match status" value="1"/>
</dbReference>
<dbReference type="InterPro" id="IPR000073">
    <property type="entry name" value="AB_hydrolase_1"/>
</dbReference>
<dbReference type="RefSeq" id="WP_080887018.1">
    <property type="nucleotide sequence ID" value="NZ_LT828648.1"/>
</dbReference>
<evidence type="ECO:0000313" key="3">
    <source>
        <dbReference type="Proteomes" id="UP000192042"/>
    </source>
</evidence>
<dbReference type="EMBL" id="LT828648">
    <property type="protein sequence ID" value="SLM48667.1"/>
    <property type="molecule type" value="Genomic_DNA"/>
</dbReference>
<dbReference type="PANTHER" id="PTHR43194">
    <property type="entry name" value="HYDROLASE ALPHA/BETA FOLD FAMILY"/>
    <property type="match status" value="1"/>
</dbReference>
<dbReference type="InterPro" id="IPR029058">
    <property type="entry name" value="AB_hydrolase_fold"/>
</dbReference>
<dbReference type="InterPro" id="IPR000639">
    <property type="entry name" value="Epox_hydrolase-like"/>
</dbReference>
<dbReference type="Gene3D" id="3.40.50.1820">
    <property type="entry name" value="alpha/beta hydrolase"/>
    <property type="match status" value="1"/>
</dbReference>
<protein>
    <submittedName>
        <fullName evidence="2">Putative Alpha/beta hydrolase</fullName>
    </submittedName>
</protein>